<evidence type="ECO:0000256" key="4">
    <source>
        <dbReference type="ARBA" id="ARBA00022741"/>
    </source>
</evidence>
<gene>
    <name evidence="9" type="ORF">GS429_14390</name>
</gene>
<reference evidence="9 10" key="1">
    <citation type="submission" date="2020-01" db="EMBL/GenBank/DDBJ databases">
        <title>Natronorubrum sp. JWXQ-INN 674 isolated from Inner Mongolia Autonomous Region of China.</title>
        <authorList>
            <person name="Xue Q."/>
        </authorList>
    </citation>
    <scope>NUCLEOTIDE SEQUENCE [LARGE SCALE GENOMIC DNA]</scope>
    <source>
        <strain evidence="9 10">JWXQ-INN-674</strain>
    </source>
</reference>
<dbReference type="Pfam" id="PF02518">
    <property type="entry name" value="HATPase_c"/>
    <property type="match status" value="1"/>
</dbReference>
<dbReference type="SMART" id="SM00387">
    <property type="entry name" value="HATPase_c"/>
    <property type="match status" value="1"/>
</dbReference>
<dbReference type="PROSITE" id="PS50109">
    <property type="entry name" value="HIS_KIN"/>
    <property type="match status" value="1"/>
</dbReference>
<evidence type="ECO:0000256" key="7">
    <source>
        <dbReference type="SAM" id="MobiDB-lite"/>
    </source>
</evidence>
<sequence>MEIDAAIPGSVLVRGNDGISWIFRNLFENAVEHAESDASRIEVDVETTPETATVTVADNGPGISADTRATLFERKSQHHGLGLYLSRILANRYGGRIELVETGPDGSVFAVTLQRATPEGESGDGAAGREETGTERDTVRNTDTDSGTTIR</sequence>
<evidence type="ECO:0000256" key="1">
    <source>
        <dbReference type="ARBA" id="ARBA00000085"/>
    </source>
</evidence>
<name>A0A6B0VNZ8_9EURY</name>
<dbReference type="InterPro" id="IPR004358">
    <property type="entry name" value="Sig_transdc_His_kin-like_C"/>
</dbReference>
<keyword evidence="4" id="KW-0547">Nucleotide-binding</keyword>
<dbReference type="CDD" id="cd00075">
    <property type="entry name" value="HATPase"/>
    <property type="match status" value="1"/>
</dbReference>
<dbReference type="EMBL" id="WUYX01000044">
    <property type="protein sequence ID" value="MXV63234.1"/>
    <property type="molecule type" value="Genomic_DNA"/>
</dbReference>
<dbReference type="InterPro" id="IPR050980">
    <property type="entry name" value="2C_sensor_his_kinase"/>
</dbReference>
<dbReference type="PANTHER" id="PTHR44936">
    <property type="entry name" value="SENSOR PROTEIN CREC"/>
    <property type="match status" value="1"/>
</dbReference>
<comment type="catalytic activity">
    <reaction evidence="1">
        <text>ATP + protein L-histidine = ADP + protein N-phospho-L-histidine.</text>
        <dbReference type="EC" id="2.7.13.3"/>
    </reaction>
</comment>
<dbReference type="GO" id="GO:0005524">
    <property type="term" value="F:ATP binding"/>
    <property type="evidence" value="ECO:0007669"/>
    <property type="project" value="UniProtKB-KW"/>
</dbReference>
<evidence type="ECO:0000256" key="3">
    <source>
        <dbReference type="ARBA" id="ARBA00022679"/>
    </source>
</evidence>
<keyword evidence="5" id="KW-0418">Kinase</keyword>
<dbReference type="Proteomes" id="UP000434101">
    <property type="component" value="Unassembled WGS sequence"/>
</dbReference>
<evidence type="ECO:0000256" key="6">
    <source>
        <dbReference type="ARBA" id="ARBA00022840"/>
    </source>
</evidence>
<feature type="compositionally biased region" description="Basic and acidic residues" evidence="7">
    <location>
        <begin position="127"/>
        <end position="143"/>
    </location>
</feature>
<dbReference type="GO" id="GO:0004673">
    <property type="term" value="F:protein histidine kinase activity"/>
    <property type="evidence" value="ECO:0007669"/>
    <property type="project" value="UniProtKB-EC"/>
</dbReference>
<dbReference type="SUPFAM" id="SSF55874">
    <property type="entry name" value="ATPase domain of HSP90 chaperone/DNA topoisomerase II/histidine kinase"/>
    <property type="match status" value="1"/>
</dbReference>
<dbReference type="EC" id="2.7.13.3" evidence="2"/>
<protein>
    <recommendedName>
        <fullName evidence="2">histidine kinase</fullName>
        <ecNumber evidence="2">2.7.13.3</ecNumber>
    </recommendedName>
</protein>
<dbReference type="AlphaFoldDB" id="A0A6B0VNZ8"/>
<comment type="caution">
    <text evidence="9">The sequence shown here is derived from an EMBL/GenBank/DDBJ whole genome shotgun (WGS) entry which is preliminary data.</text>
</comment>
<evidence type="ECO:0000256" key="2">
    <source>
        <dbReference type="ARBA" id="ARBA00012438"/>
    </source>
</evidence>
<evidence type="ECO:0000313" key="9">
    <source>
        <dbReference type="EMBL" id="MXV63234.1"/>
    </source>
</evidence>
<evidence type="ECO:0000259" key="8">
    <source>
        <dbReference type="PROSITE" id="PS50109"/>
    </source>
</evidence>
<dbReference type="PANTHER" id="PTHR44936:SF10">
    <property type="entry name" value="SENSOR PROTEIN RSTB"/>
    <property type="match status" value="1"/>
</dbReference>
<evidence type="ECO:0000313" key="10">
    <source>
        <dbReference type="Proteomes" id="UP000434101"/>
    </source>
</evidence>
<dbReference type="InterPro" id="IPR005467">
    <property type="entry name" value="His_kinase_dom"/>
</dbReference>
<keyword evidence="10" id="KW-1185">Reference proteome</keyword>
<dbReference type="InterPro" id="IPR036890">
    <property type="entry name" value="HATPase_C_sf"/>
</dbReference>
<dbReference type="Gene3D" id="3.30.565.10">
    <property type="entry name" value="Histidine kinase-like ATPase, C-terminal domain"/>
    <property type="match status" value="1"/>
</dbReference>
<feature type="region of interest" description="Disordered" evidence="7">
    <location>
        <begin position="114"/>
        <end position="151"/>
    </location>
</feature>
<evidence type="ECO:0000256" key="5">
    <source>
        <dbReference type="ARBA" id="ARBA00022777"/>
    </source>
</evidence>
<keyword evidence="3" id="KW-0808">Transferase</keyword>
<proteinExistence type="predicted"/>
<dbReference type="PRINTS" id="PR00344">
    <property type="entry name" value="BCTRLSENSOR"/>
</dbReference>
<organism evidence="9 10">
    <name type="scientific">Natronorubrum halalkaliphilum</name>
    <dbReference type="NCBI Taxonomy" id="2691917"/>
    <lineage>
        <taxon>Archaea</taxon>
        <taxon>Methanobacteriati</taxon>
        <taxon>Methanobacteriota</taxon>
        <taxon>Stenosarchaea group</taxon>
        <taxon>Halobacteria</taxon>
        <taxon>Halobacteriales</taxon>
        <taxon>Natrialbaceae</taxon>
        <taxon>Natronorubrum</taxon>
    </lineage>
</organism>
<feature type="domain" description="Histidine kinase" evidence="8">
    <location>
        <begin position="1"/>
        <end position="117"/>
    </location>
</feature>
<dbReference type="InterPro" id="IPR003594">
    <property type="entry name" value="HATPase_dom"/>
</dbReference>
<keyword evidence="6" id="KW-0067">ATP-binding</keyword>
<accession>A0A6B0VNZ8</accession>